<name>A0A6J6FGK6_9ZZZZ</name>
<gene>
    <name evidence="1" type="ORF">UFOPK1795_00383</name>
</gene>
<reference evidence="1" key="1">
    <citation type="submission" date="2020-05" db="EMBL/GenBank/DDBJ databases">
        <authorList>
            <person name="Chiriac C."/>
            <person name="Salcher M."/>
            <person name="Ghai R."/>
            <person name="Kavagutti S V."/>
        </authorList>
    </citation>
    <scope>NUCLEOTIDE SEQUENCE</scope>
</reference>
<evidence type="ECO:0000313" key="1">
    <source>
        <dbReference type="EMBL" id="CAB4587730.1"/>
    </source>
</evidence>
<dbReference type="EMBL" id="CAEZUG010000013">
    <property type="protein sequence ID" value="CAB4587730.1"/>
    <property type="molecule type" value="Genomic_DNA"/>
</dbReference>
<sequence length="175" mass="18376">MPSIMARAMSDGFELFRFIPVKVPVAFGRLGVRSPSKYGKSVNPCAPGIDVNANSPTSLCDTPKMRVAASKIRAALSVQTSGKKRPVASAKPATAPLESWVGVSETAKAVPLVPSEITTSPGCDCRPRAAAALSPAPAAIGIPDVVTPPNSWGRIIRGNITSLSWRSARRRISSR</sequence>
<proteinExistence type="predicted"/>
<dbReference type="AlphaFoldDB" id="A0A6J6FGK6"/>
<organism evidence="1">
    <name type="scientific">freshwater metagenome</name>
    <dbReference type="NCBI Taxonomy" id="449393"/>
    <lineage>
        <taxon>unclassified sequences</taxon>
        <taxon>metagenomes</taxon>
        <taxon>ecological metagenomes</taxon>
    </lineage>
</organism>
<accession>A0A6J6FGK6</accession>
<protein>
    <submittedName>
        <fullName evidence="1">Unannotated protein</fullName>
    </submittedName>
</protein>